<evidence type="ECO:0000313" key="2">
    <source>
        <dbReference type="Proteomes" id="UP000295390"/>
    </source>
</evidence>
<dbReference type="Proteomes" id="UP000295390">
    <property type="component" value="Unassembled WGS sequence"/>
</dbReference>
<evidence type="ECO:0000313" key="1">
    <source>
        <dbReference type="EMBL" id="TDQ29943.1"/>
    </source>
</evidence>
<sequence>MDFQKEYDRIADQIGRKNILLSFLYNNENKTIEYPNAKIEYLPTGEIYLGDIFDDKLANALYAIKQLKRDLK</sequence>
<dbReference type="AlphaFoldDB" id="A0A4R6TH85"/>
<name>A0A4R6TH85_9FLAO</name>
<reference evidence="1 2" key="1">
    <citation type="submission" date="2019-03" db="EMBL/GenBank/DDBJ databases">
        <title>Genomic Encyclopedia of Type Strains, Phase III (KMG-III): the genomes of soil and plant-associated and newly described type strains.</title>
        <authorList>
            <person name="Whitman W."/>
        </authorList>
    </citation>
    <scope>NUCLEOTIDE SEQUENCE [LARGE SCALE GENOMIC DNA]</scope>
    <source>
        <strain evidence="1 2">CECT 8283</strain>
    </source>
</reference>
<protein>
    <submittedName>
        <fullName evidence="1">Uncharacterized protein</fullName>
    </submittedName>
</protein>
<dbReference type="RefSeq" id="WP_133534482.1">
    <property type="nucleotide sequence ID" value="NZ_SNYH01000001.1"/>
</dbReference>
<organism evidence="1 2">
    <name type="scientific">Tenacibaculum caenipelagi</name>
    <dbReference type="NCBI Taxonomy" id="1325435"/>
    <lineage>
        <taxon>Bacteria</taxon>
        <taxon>Pseudomonadati</taxon>
        <taxon>Bacteroidota</taxon>
        <taxon>Flavobacteriia</taxon>
        <taxon>Flavobacteriales</taxon>
        <taxon>Flavobacteriaceae</taxon>
        <taxon>Tenacibaculum</taxon>
    </lineage>
</organism>
<accession>A0A4R6TH85</accession>
<gene>
    <name evidence="1" type="ORF">DFQ07_0269</name>
</gene>
<comment type="caution">
    <text evidence="1">The sequence shown here is derived from an EMBL/GenBank/DDBJ whole genome shotgun (WGS) entry which is preliminary data.</text>
</comment>
<dbReference type="EMBL" id="SNYH01000001">
    <property type="protein sequence ID" value="TDQ29943.1"/>
    <property type="molecule type" value="Genomic_DNA"/>
</dbReference>
<keyword evidence="2" id="KW-1185">Reference proteome</keyword>
<proteinExistence type="predicted"/>